<sequence length="1194" mass="130613">MYNNRNRLLQQQQRQQQAEQQRKQAKADRVRKLWVEFDQWLRQPRSAMERERDMLMQQSGRISSTAVMATRRRIEGGHFHEAREEWQRRLKAAGLDGSDWEPMTEAEMKAVEEALGVDDEEGYIIDPSPSPPHQVPHALTITENFAPTEIPGNSSTTPLINGNNEGFSGTPSSFTAAPPLTTASRTSSMSSTYECVRPEEFHSEDDELTSDSDYSSFSSTISTMITEEDESVGPVTEYMFSQALESSGFPGNHANSNATRSAPIPFRQVNGQKFGSNNTGGTLLAPSKRPSEVVQPQPVLANTHSSNLLRRSPEDHSEAPSTSTASTSKSNTSKPARVHYPLITPYMSDLSDHDDADNDGDSDPLAPSLVAQFEAQFEAKKLEIRINKINEFHQYACDADVNLCVTIANGRRTRTFTRQEENRLVNEHYQQMVSLRERMEKERKEDVSREKKRLRDEFRQRSANSSSTQPGRSAPGPTHFGLDSQGDLMSQEDEIKKKLDKVRQEQLAMQAKFSAQEPPKSALSRGRARTITAETAPSVSDNRMNGVGTSRKKFDGPEISSNPSPITKVAGNGAWSLKSNNNLGNASARVNIDALGGNDSRSQPNLNMPGSLFDYDGGTMESELLQDDEKENDIAWSHPSNTKKKASNPPLHSAWNLASKAQQKSASKSKLDIVTSAWDEPAYENTNDTREVEPEVQVQKESETPTQPAVASPPSAPATTASKKQTKKQRQASKKGTAAPAAKVEKVEVTPPASTPSAQKASTQQNKSVPVPVSTKSEPNSKRKPSISDADEISSTPRPSALKRVQAQATLDDEDEDTEVAPPTPRPGAAAKRPMAQSTASAWGRGLGKGISGFAGGFGLNDNTNDEMGVTPGATSSRTTLDQPNGMRGNKNTLRGSEFWQPVNNQEDQVWNTSKASANGGRKNASSNVNTSAPVNGNGKGKGKKAMAHAQGFGKVPVQLEEVPDEEDSFTPDKDTLPYNSRSVLELMTNEEPPPPKILEPKPSKPRTMFEQIIQYGEEGPGSAVMAWDDEKMKAAMENFAKENEAMQRKLNGHPASAAHNEINFNPTSNLRGGQNGAEPKTTKPKQVHWTPSTLSMNNTAKSQNPINRLQARVYDDDAFSPVSMGATSNTFNAGWPPAMGSATGSNRMRDPFDFDDGEPDQDDELMRAARSMLDNINLSVSSKTRNRPVHGVV</sequence>
<feature type="region of interest" description="Disordered" evidence="1">
    <location>
        <begin position="160"/>
        <end position="216"/>
    </location>
</feature>
<feature type="compositionally biased region" description="Polar residues" evidence="1">
    <location>
        <begin position="1063"/>
        <end position="1073"/>
    </location>
</feature>
<feature type="region of interest" description="Disordered" evidence="1">
    <location>
        <begin position="435"/>
        <end position="485"/>
    </location>
</feature>
<protein>
    <submittedName>
        <fullName evidence="2">Uncharacterized protein</fullName>
    </submittedName>
</protein>
<feature type="compositionally biased region" description="Polar residues" evidence="1">
    <location>
        <begin position="269"/>
        <end position="281"/>
    </location>
</feature>
<feature type="compositionally biased region" description="Gly residues" evidence="1">
    <location>
        <begin position="845"/>
        <end position="859"/>
    </location>
</feature>
<feature type="region of interest" description="Disordered" evidence="1">
    <location>
        <begin position="268"/>
        <end position="366"/>
    </location>
</feature>
<organism evidence="2 3">
    <name type="scientific">Amanita thiersii Skay4041</name>
    <dbReference type="NCBI Taxonomy" id="703135"/>
    <lineage>
        <taxon>Eukaryota</taxon>
        <taxon>Fungi</taxon>
        <taxon>Dikarya</taxon>
        <taxon>Basidiomycota</taxon>
        <taxon>Agaricomycotina</taxon>
        <taxon>Agaricomycetes</taxon>
        <taxon>Agaricomycetidae</taxon>
        <taxon>Agaricales</taxon>
        <taxon>Pluteineae</taxon>
        <taxon>Amanitaceae</taxon>
        <taxon>Amanita</taxon>
    </lineage>
</organism>
<feature type="compositionally biased region" description="Basic and acidic residues" evidence="1">
    <location>
        <begin position="435"/>
        <end position="460"/>
    </location>
</feature>
<feature type="compositionally biased region" description="Polar residues" evidence="1">
    <location>
        <begin position="300"/>
        <end position="309"/>
    </location>
</feature>
<feature type="compositionally biased region" description="Polar residues" evidence="1">
    <location>
        <begin position="873"/>
        <end position="883"/>
    </location>
</feature>
<dbReference type="STRING" id="703135.A0A2A9NI10"/>
<gene>
    <name evidence="2" type="ORF">AMATHDRAFT_6277</name>
</gene>
<proteinExistence type="predicted"/>
<feature type="compositionally biased region" description="Low complexity" evidence="1">
    <location>
        <begin position="10"/>
        <end position="19"/>
    </location>
</feature>
<evidence type="ECO:0000313" key="3">
    <source>
        <dbReference type="Proteomes" id="UP000242287"/>
    </source>
</evidence>
<name>A0A2A9NI10_9AGAR</name>
<accession>A0A2A9NI10</accession>
<feature type="compositionally biased region" description="Acidic residues" evidence="1">
    <location>
        <begin position="352"/>
        <end position="362"/>
    </location>
</feature>
<feature type="region of interest" description="Disordered" evidence="1">
    <location>
        <begin position="1"/>
        <end position="24"/>
    </location>
</feature>
<feature type="region of interest" description="Disordered" evidence="1">
    <location>
        <begin position="510"/>
        <end position="948"/>
    </location>
</feature>
<feature type="region of interest" description="Disordered" evidence="1">
    <location>
        <begin position="1136"/>
        <end position="1162"/>
    </location>
</feature>
<evidence type="ECO:0000256" key="1">
    <source>
        <dbReference type="SAM" id="MobiDB-lite"/>
    </source>
</evidence>
<feature type="compositionally biased region" description="Basic and acidic residues" evidence="1">
    <location>
        <begin position="687"/>
        <end position="703"/>
    </location>
</feature>
<feature type="compositionally biased region" description="Polar residues" evidence="1">
    <location>
        <begin position="755"/>
        <end position="778"/>
    </location>
</feature>
<dbReference type="EMBL" id="KZ302084">
    <property type="protein sequence ID" value="PFH47931.1"/>
    <property type="molecule type" value="Genomic_DNA"/>
</dbReference>
<feature type="region of interest" description="Disordered" evidence="1">
    <location>
        <begin position="1058"/>
        <end position="1106"/>
    </location>
</feature>
<feature type="compositionally biased region" description="Low complexity" evidence="1">
    <location>
        <begin position="658"/>
        <end position="668"/>
    </location>
</feature>
<dbReference type="AlphaFoldDB" id="A0A2A9NI10"/>
<reference evidence="2 3" key="1">
    <citation type="submission" date="2014-02" db="EMBL/GenBank/DDBJ databases">
        <title>Transposable element dynamics among asymbiotic and ectomycorrhizal Amanita fungi.</title>
        <authorList>
            <consortium name="DOE Joint Genome Institute"/>
            <person name="Hess J."/>
            <person name="Skrede I."/>
            <person name="Wolfe B."/>
            <person name="LaButti K."/>
            <person name="Ohm R.A."/>
            <person name="Grigoriev I.V."/>
            <person name="Pringle A."/>
        </authorList>
    </citation>
    <scope>NUCLEOTIDE SEQUENCE [LARGE SCALE GENOMIC DNA]</scope>
    <source>
        <strain evidence="2 3">SKay4041</strain>
    </source>
</reference>
<feature type="compositionally biased region" description="Low complexity" evidence="1">
    <location>
        <begin position="181"/>
        <end position="192"/>
    </location>
</feature>
<feature type="compositionally biased region" description="Polar residues" evidence="1">
    <location>
        <begin position="924"/>
        <end position="935"/>
    </location>
</feature>
<feature type="compositionally biased region" description="Polar residues" evidence="1">
    <location>
        <begin position="532"/>
        <end position="543"/>
    </location>
</feature>
<feature type="compositionally biased region" description="Basic residues" evidence="1">
    <location>
        <begin position="724"/>
        <end position="733"/>
    </location>
</feature>
<feature type="compositionally biased region" description="Low complexity" evidence="1">
    <location>
        <begin position="319"/>
        <end position="335"/>
    </location>
</feature>
<feature type="compositionally biased region" description="Polar residues" evidence="1">
    <location>
        <begin position="1090"/>
        <end position="1106"/>
    </location>
</feature>
<dbReference type="Proteomes" id="UP000242287">
    <property type="component" value="Unassembled WGS sequence"/>
</dbReference>
<feature type="compositionally biased region" description="Polar residues" evidence="1">
    <location>
        <begin position="599"/>
        <end position="608"/>
    </location>
</feature>
<feature type="compositionally biased region" description="Polar residues" evidence="1">
    <location>
        <begin position="461"/>
        <end position="471"/>
    </location>
</feature>
<feature type="compositionally biased region" description="Polar residues" evidence="1">
    <location>
        <begin position="160"/>
        <end position="175"/>
    </location>
</feature>
<feature type="compositionally biased region" description="Low complexity" evidence="1">
    <location>
        <begin position="704"/>
        <end position="723"/>
    </location>
</feature>
<dbReference type="OrthoDB" id="3038408at2759"/>
<evidence type="ECO:0000313" key="2">
    <source>
        <dbReference type="EMBL" id="PFH47931.1"/>
    </source>
</evidence>
<keyword evidence="3" id="KW-1185">Reference proteome</keyword>
<feature type="compositionally biased region" description="Polar residues" evidence="1">
    <location>
        <begin position="902"/>
        <end position="917"/>
    </location>
</feature>